<dbReference type="EMBL" id="ML986581">
    <property type="protein sequence ID" value="KAF2269859.1"/>
    <property type="molecule type" value="Genomic_DNA"/>
</dbReference>
<gene>
    <name evidence="2" type="ORF">CC78DRAFT_241580</name>
</gene>
<keyword evidence="3" id="KW-1185">Reference proteome</keyword>
<accession>A0A9P4TQX3</accession>
<evidence type="ECO:0000313" key="3">
    <source>
        <dbReference type="Proteomes" id="UP000800093"/>
    </source>
</evidence>
<dbReference type="Proteomes" id="UP000800093">
    <property type="component" value="Unassembled WGS sequence"/>
</dbReference>
<feature type="coiled-coil region" evidence="1">
    <location>
        <begin position="302"/>
        <end position="395"/>
    </location>
</feature>
<evidence type="ECO:0000313" key="2">
    <source>
        <dbReference type="EMBL" id="KAF2269859.1"/>
    </source>
</evidence>
<evidence type="ECO:0000256" key="1">
    <source>
        <dbReference type="SAM" id="Coils"/>
    </source>
</evidence>
<feature type="coiled-coil region" evidence="1">
    <location>
        <begin position="238"/>
        <end position="272"/>
    </location>
</feature>
<keyword evidence="1" id="KW-0175">Coiled coil</keyword>
<dbReference type="OrthoDB" id="3945906at2759"/>
<name>A0A9P4TQX3_9PLEO</name>
<reference evidence="3" key="1">
    <citation type="journal article" date="2020" name="Stud. Mycol.">
        <title>101 Dothideomycetes genomes: A test case for predicting lifestyles and emergence of pathogens.</title>
        <authorList>
            <person name="Haridas S."/>
            <person name="Albert R."/>
            <person name="Binder M."/>
            <person name="Bloem J."/>
            <person name="LaButti K."/>
            <person name="Salamov A."/>
            <person name="Andreopoulos B."/>
            <person name="Baker S."/>
            <person name="Barry K."/>
            <person name="Bills G."/>
            <person name="Bluhm B."/>
            <person name="Cannon C."/>
            <person name="Castanera R."/>
            <person name="Culley D."/>
            <person name="Daum C."/>
            <person name="Ezra D."/>
            <person name="Gonzalez J."/>
            <person name="Henrissat B."/>
            <person name="Kuo A."/>
            <person name="Liang C."/>
            <person name="Lipzen A."/>
            <person name="Lutzoni F."/>
            <person name="Magnuson J."/>
            <person name="Mondo S."/>
            <person name="Nolan M."/>
            <person name="Ohm R."/>
            <person name="Pangilinan J."/>
            <person name="Park H.-J."/>
            <person name="Ramirez L."/>
            <person name="Alfaro M."/>
            <person name="Sun H."/>
            <person name="Tritt A."/>
            <person name="Yoshinaga Y."/>
            <person name="Zwiers L.-H."/>
            <person name="Turgeon B."/>
            <person name="Goodwin S."/>
            <person name="Spatafora J."/>
            <person name="Crous P."/>
            <person name="Grigoriev I."/>
        </authorList>
    </citation>
    <scope>NUCLEOTIDE SEQUENCE [LARGE SCALE GENOMIC DNA]</scope>
    <source>
        <strain evidence="3">CBS 304.66</strain>
    </source>
</reference>
<dbReference type="SUPFAM" id="SSF57997">
    <property type="entry name" value="Tropomyosin"/>
    <property type="match status" value="1"/>
</dbReference>
<dbReference type="AlphaFoldDB" id="A0A9P4TQX3"/>
<proteinExistence type="predicted"/>
<comment type="caution">
    <text evidence="2">The sequence shown here is derived from an EMBL/GenBank/DDBJ whole genome shotgun (WGS) entry which is preliminary data.</text>
</comment>
<protein>
    <submittedName>
        <fullName evidence="2">Uncharacterized protein</fullName>
    </submittedName>
</protein>
<organism evidence="2 3">
    <name type="scientific">Lojkania enalia</name>
    <dbReference type="NCBI Taxonomy" id="147567"/>
    <lineage>
        <taxon>Eukaryota</taxon>
        <taxon>Fungi</taxon>
        <taxon>Dikarya</taxon>
        <taxon>Ascomycota</taxon>
        <taxon>Pezizomycotina</taxon>
        <taxon>Dothideomycetes</taxon>
        <taxon>Pleosporomycetidae</taxon>
        <taxon>Pleosporales</taxon>
        <taxon>Pleosporales incertae sedis</taxon>
        <taxon>Lojkania</taxon>
    </lineage>
</organism>
<sequence length="616" mass="69915">MSSAYRGPRHLLASKYAAPSSKTLLSVPPFDETADNVVIAKDQSAAIKAERPDNGGIQLAKVQSEILEAGIKQQSSQFERAVNHAVTNTRVLLTMIRGSINKESRTAKADLMAVSKLWNELEQLFEAAKRAQISLPISLEKQKENRHLYHGSMVSGIIKDTQEEADQQHRKISMQRSAIVEQQELKERASRMVLELGLLRTELTKSAQDVANYRTQAMEALKVVGALKGEIHILTATKANLESENKSLVEALNDLQEKVKHAEQKITDHYEKEIRRIAEQFRKASQKHSSLESSNKSLRLSDDTLKKDYDRLKAEIKIQQAKYANQTKEYGILYRNNIELNSKIGTLEEELKINQQHANDLKERLVSFNGVMTANEQLTMSKAELEQELQGLMGKLAEISHFTTEVSQMSGSGGKEIEADKGEKTKLKMEFEKWTELNEITKQTADKVQSVARKLRGAQREIEGLETNNDELLGQLAESKKAVQCLDILKSENAKLRSAVEQLQHKAPDAQIHQSALEAVRREKYEVEHKYRKLHAEIEEWEDFATQTYDEYLKLLLIAKQSDTWYSAYLEMAQKNQELKDKLQDGETETNGSGRAVGDSDVVYWKEKYEALVDQF</sequence>
<feature type="coiled-coil region" evidence="1">
    <location>
        <begin position="448"/>
        <end position="537"/>
    </location>
</feature>